<evidence type="ECO:0000256" key="1">
    <source>
        <dbReference type="ARBA" id="ARBA00008324"/>
    </source>
</evidence>
<dbReference type="InterPro" id="IPR029069">
    <property type="entry name" value="HotDog_dom_sf"/>
</dbReference>
<dbReference type="InterPro" id="IPR039298">
    <property type="entry name" value="ACOT13"/>
</dbReference>
<evidence type="ECO:0000256" key="2">
    <source>
        <dbReference type="ARBA" id="ARBA00022801"/>
    </source>
</evidence>
<dbReference type="Pfam" id="PF03061">
    <property type="entry name" value="4HBT"/>
    <property type="match status" value="1"/>
</dbReference>
<name>A0AAF3E8Y9_9BILA</name>
<keyword evidence="4" id="KW-1185">Reference proteome</keyword>
<feature type="domain" description="Thioesterase" evidence="3">
    <location>
        <begin position="71"/>
        <end position="144"/>
    </location>
</feature>
<comment type="similarity">
    <text evidence="1">Belongs to the thioesterase PaaI family.</text>
</comment>
<proteinExistence type="inferred from homology"/>
<dbReference type="Gene3D" id="3.10.129.10">
    <property type="entry name" value="Hotdog Thioesterase"/>
    <property type="match status" value="1"/>
</dbReference>
<organism evidence="4 5">
    <name type="scientific">Mesorhabditis belari</name>
    <dbReference type="NCBI Taxonomy" id="2138241"/>
    <lineage>
        <taxon>Eukaryota</taxon>
        <taxon>Metazoa</taxon>
        <taxon>Ecdysozoa</taxon>
        <taxon>Nematoda</taxon>
        <taxon>Chromadorea</taxon>
        <taxon>Rhabditida</taxon>
        <taxon>Rhabditina</taxon>
        <taxon>Rhabditomorpha</taxon>
        <taxon>Rhabditoidea</taxon>
        <taxon>Rhabditidae</taxon>
        <taxon>Mesorhabditinae</taxon>
        <taxon>Mesorhabditis</taxon>
    </lineage>
</organism>
<dbReference type="GO" id="GO:0047617">
    <property type="term" value="F:fatty acyl-CoA hydrolase activity"/>
    <property type="evidence" value="ECO:0007669"/>
    <property type="project" value="InterPro"/>
</dbReference>
<dbReference type="PANTHER" id="PTHR21660:SF1">
    <property type="entry name" value="ACYL-COENZYME A THIOESTERASE 13"/>
    <property type="match status" value="1"/>
</dbReference>
<dbReference type="CDD" id="cd03443">
    <property type="entry name" value="PaaI_thioesterase"/>
    <property type="match status" value="1"/>
</dbReference>
<keyword evidence="2" id="KW-0378">Hydrolase</keyword>
<evidence type="ECO:0000313" key="4">
    <source>
        <dbReference type="Proteomes" id="UP000887575"/>
    </source>
</evidence>
<dbReference type="SUPFAM" id="SSF54637">
    <property type="entry name" value="Thioesterase/thiol ester dehydrase-isomerase"/>
    <property type="match status" value="1"/>
</dbReference>
<dbReference type="NCBIfam" id="TIGR00369">
    <property type="entry name" value="unchar_dom_1"/>
    <property type="match status" value="1"/>
</dbReference>
<dbReference type="InterPro" id="IPR006683">
    <property type="entry name" value="Thioestr_dom"/>
</dbReference>
<protein>
    <submittedName>
        <fullName evidence="5">Thioesterase domain-containing protein</fullName>
    </submittedName>
</protein>
<sequence>MTQLPETKQHKENVSNDDELLEFALKEFDSFGKAANFTRILAGFLPVSAKRDVLTCEFTVTTPHLNGKEKLHGGQSLTIIDVVTSRAISLTQRNRAKASLELSASYLLPISSGDEIIVIARVLHIDSKTAYSECELRRKNDGALCVLGKHTMAFL</sequence>
<dbReference type="PANTHER" id="PTHR21660">
    <property type="entry name" value="THIOESTERASE SUPERFAMILY MEMBER-RELATED"/>
    <property type="match status" value="1"/>
</dbReference>
<evidence type="ECO:0000259" key="3">
    <source>
        <dbReference type="Pfam" id="PF03061"/>
    </source>
</evidence>
<accession>A0AAF3E8Y9</accession>
<evidence type="ECO:0000313" key="5">
    <source>
        <dbReference type="WBParaSite" id="MBELARI_LOCUS10380"/>
    </source>
</evidence>
<dbReference type="Proteomes" id="UP000887575">
    <property type="component" value="Unassembled WGS sequence"/>
</dbReference>
<dbReference type="InterPro" id="IPR003736">
    <property type="entry name" value="PAAI_dom"/>
</dbReference>
<dbReference type="WBParaSite" id="MBELARI_LOCUS10380">
    <property type="protein sequence ID" value="MBELARI_LOCUS10380"/>
    <property type="gene ID" value="MBELARI_LOCUS10380"/>
</dbReference>
<dbReference type="AlphaFoldDB" id="A0AAF3E8Y9"/>
<reference evidence="5" key="1">
    <citation type="submission" date="2024-02" db="UniProtKB">
        <authorList>
            <consortium name="WormBaseParasite"/>
        </authorList>
    </citation>
    <scope>IDENTIFICATION</scope>
</reference>